<evidence type="ECO:0000313" key="3">
    <source>
        <dbReference type="EMBL" id="MBB6444576.1"/>
    </source>
</evidence>
<gene>
    <name evidence="3" type="ORF">HNR53_001185</name>
</gene>
<organism evidence="3 4">
    <name type="scientific">Bacillus benzoevorans</name>
    <dbReference type="NCBI Taxonomy" id="1456"/>
    <lineage>
        <taxon>Bacteria</taxon>
        <taxon>Bacillati</taxon>
        <taxon>Bacillota</taxon>
        <taxon>Bacilli</taxon>
        <taxon>Bacillales</taxon>
        <taxon>Bacillaceae</taxon>
        <taxon>Bacillus</taxon>
    </lineage>
</organism>
<evidence type="ECO:0000259" key="1">
    <source>
        <dbReference type="Pfam" id="PF03445"/>
    </source>
</evidence>
<sequence>MANGFESYDEIRQWKEERISQFHSNTLTLNAFHDSIMKEVFQLAVIRLNKGEPPCRYCWFITGSGGRFEQGTISDQDHGLVFEQDNKEYEKYFLALGKELADGLDMVGYPYCNGNVMSSNPMWCKALEEWKAQLFTWMEDGNLESIRNLQIFYDARCIAGNRKFVDTLRSSIFAYQKHHPQLLKRFMESVMHIKKAINPLGALLVIDSGKHKGAIDLKYSAYIPYVNAIRLLSIKEKVSVTSTLERIDALMHIKLNDCDWPIIRNHFMILLNLRLSLSKAASYEETHYLSMQNLTKQEKKEFKRILKDGRKLHLNVCRLIEKGG</sequence>
<dbReference type="RefSeq" id="WP_184523798.1">
    <property type="nucleotide sequence ID" value="NZ_JACHGK010000003.1"/>
</dbReference>
<protein>
    <submittedName>
        <fullName evidence="3">CBS domain-containing protein</fullName>
    </submittedName>
</protein>
<evidence type="ECO:0000313" key="4">
    <source>
        <dbReference type="Proteomes" id="UP000531594"/>
    </source>
</evidence>
<feature type="domain" description="Protein-PII uridylyltransferase N-terminal" evidence="1">
    <location>
        <begin position="28"/>
        <end position="141"/>
    </location>
</feature>
<keyword evidence="4" id="KW-1185">Reference proteome</keyword>
<feature type="domain" description="DUF294" evidence="2">
    <location>
        <begin position="180"/>
        <end position="313"/>
    </location>
</feature>
<reference evidence="3 4" key="1">
    <citation type="submission" date="2020-08" db="EMBL/GenBank/DDBJ databases">
        <title>Genomic Encyclopedia of Type Strains, Phase IV (KMG-IV): sequencing the most valuable type-strain genomes for metagenomic binning, comparative biology and taxonomic classification.</title>
        <authorList>
            <person name="Goeker M."/>
        </authorList>
    </citation>
    <scope>NUCLEOTIDE SEQUENCE [LARGE SCALE GENOMIC DNA]</scope>
    <source>
        <strain evidence="3 4">DSM 5391</strain>
    </source>
</reference>
<name>A0A7X0HS36_9BACI</name>
<dbReference type="InterPro" id="IPR005105">
    <property type="entry name" value="GlnD_Uridyltrans_N"/>
</dbReference>
<dbReference type="InterPro" id="IPR018821">
    <property type="entry name" value="DUF294_put_nucleoTrafse_sb-bd"/>
</dbReference>
<dbReference type="GO" id="GO:0008773">
    <property type="term" value="F:[protein-PII] uridylyltransferase activity"/>
    <property type="evidence" value="ECO:0007669"/>
    <property type="project" value="InterPro"/>
</dbReference>
<proteinExistence type="predicted"/>
<dbReference type="AlphaFoldDB" id="A0A7X0HS36"/>
<dbReference type="CDD" id="cd05401">
    <property type="entry name" value="NT_GlnE_GlnD_like"/>
    <property type="match status" value="1"/>
</dbReference>
<evidence type="ECO:0000259" key="2">
    <source>
        <dbReference type="Pfam" id="PF10335"/>
    </source>
</evidence>
<dbReference type="EMBL" id="JACHGK010000003">
    <property type="protein sequence ID" value="MBB6444576.1"/>
    <property type="molecule type" value="Genomic_DNA"/>
</dbReference>
<dbReference type="Pfam" id="PF03445">
    <property type="entry name" value="DUF294"/>
    <property type="match status" value="1"/>
</dbReference>
<comment type="caution">
    <text evidence="3">The sequence shown here is derived from an EMBL/GenBank/DDBJ whole genome shotgun (WGS) entry which is preliminary data.</text>
</comment>
<accession>A0A7X0HS36</accession>
<dbReference type="Proteomes" id="UP000531594">
    <property type="component" value="Unassembled WGS sequence"/>
</dbReference>
<dbReference type="Pfam" id="PF10335">
    <property type="entry name" value="DUF294_C"/>
    <property type="match status" value="1"/>
</dbReference>